<dbReference type="PRINTS" id="PR00081">
    <property type="entry name" value="GDHRDH"/>
</dbReference>
<organism evidence="2 3">
    <name type="scientific">Ramlibacter pinisoli</name>
    <dbReference type="NCBI Taxonomy" id="2682844"/>
    <lineage>
        <taxon>Bacteria</taxon>
        <taxon>Pseudomonadati</taxon>
        <taxon>Pseudomonadota</taxon>
        <taxon>Betaproteobacteria</taxon>
        <taxon>Burkholderiales</taxon>
        <taxon>Comamonadaceae</taxon>
        <taxon>Ramlibacter</taxon>
    </lineage>
</organism>
<comment type="similarity">
    <text evidence="1">Belongs to the short-chain dehydrogenases/reductases (SDR) family.</text>
</comment>
<dbReference type="Proteomes" id="UP000469385">
    <property type="component" value="Unassembled WGS sequence"/>
</dbReference>
<dbReference type="RefSeq" id="WP_157396131.1">
    <property type="nucleotide sequence ID" value="NZ_WSEL01000002.1"/>
</dbReference>
<dbReference type="Pfam" id="PF13561">
    <property type="entry name" value="adh_short_C2"/>
    <property type="match status" value="1"/>
</dbReference>
<evidence type="ECO:0000313" key="2">
    <source>
        <dbReference type="EMBL" id="MVQ28002.1"/>
    </source>
</evidence>
<dbReference type="InterPro" id="IPR036291">
    <property type="entry name" value="NAD(P)-bd_dom_sf"/>
</dbReference>
<dbReference type="EMBL" id="WSEL01000002">
    <property type="protein sequence ID" value="MVQ28002.1"/>
    <property type="molecule type" value="Genomic_DNA"/>
</dbReference>
<dbReference type="PANTHER" id="PTHR42879:SF6">
    <property type="entry name" value="NADPH-DEPENDENT REDUCTASE BACG"/>
    <property type="match status" value="1"/>
</dbReference>
<accession>A0A6N8IMV0</accession>
<dbReference type="SUPFAM" id="SSF51735">
    <property type="entry name" value="NAD(P)-binding Rossmann-fold domains"/>
    <property type="match status" value="1"/>
</dbReference>
<proteinExistence type="inferred from homology"/>
<dbReference type="Gene3D" id="3.40.50.720">
    <property type="entry name" value="NAD(P)-binding Rossmann-like Domain"/>
    <property type="match status" value="1"/>
</dbReference>
<sequence length="259" mass="27888">MDLHIAGRKAIVCASSQGLGRACALSLSREGVQVFVNGRTEDKLRATAAAIQAETGHPVVPVVADIMTEAGRATLVAACPDADILVNNNAGPTPGKFEDWAREDYLQVFEQNMLPAALLIRALLPGMRARRYGRIVNITSAMVKSPNPHQGLSTAARTALTALCKAISREVVVDNVTINNLLPERIDTGRQQYLIERQARIDGTTLEAARAKLVDTIAAKRFGRPEEFADLCAYLCSEQASFICGQNIQVDGGSYRGIV</sequence>
<evidence type="ECO:0000313" key="3">
    <source>
        <dbReference type="Proteomes" id="UP000469385"/>
    </source>
</evidence>
<gene>
    <name evidence="2" type="ORF">GON04_00965</name>
</gene>
<dbReference type="AlphaFoldDB" id="A0A6N8IMV0"/>
<comment type="caution">
    <text evidence="2">The sequence shown here is derived from an EMBL/GenBank/DDBJ whole genome shotgun (WGS) entry which is preliminary data.</text>
</comment>
<protein>
    <submittedName>
        <fullName evidence="2">SDR family oxidoreductase</fullName>
    </submittedName>
</protein>
<dbReference type="InterPro" id="IPR050259">
    <property type="entry name" value="SDR"/>
</dbReference>
<name>A0A6N8IMV0_9BURK</name>
<dbReference type="InterPro" id="IPR002347">
    <property type="entry name" value="SDR_fam"/>
</dbReference>
<reference evidence="2 3" key="1">
    <citation type="submission" date="2019-12" db="EMBL/GenBank/DDBJ databases">
        <authorList>
            <person name="Huq M.A."/>
        </authorList>
    </citation>
    <scope>NUCLEOTIDE SEQUENCE [LARGE SCALE GENOMIC DNA]</scope>
    <source>
        <strain evidence="2 3">MAH-25</strain>
    </source>
</reference>
<keyword evidence="3" id="KW-1185">Reference proteome</keyword>
<evidence type="ECO:0000256" key="1">
    <source>
        <dbReference type="ARBA" id="ARBA00006484"/>
    </source>
</evidence>
<dbReference type="PANTHER" id="PTHR42879">
    <property type="entry name" value="3-OXOACYL-(ACYL-CARRIER-PROTEIN) REDUCTASE"/>
    <property type="match status" value="1"/>
</dbReference>